<dbReference type="Gene3D" id="2.130.10.10">
    <property type="entry name" value="YVTN repeat-like/Quinoprotein amine dehydrogenase"/>
    <property type="match status" value="1"/>
</dbReference>
<dbReference type="InterPro" id="IPR011110">
    <property type="entry name" value="Reg_prop"/>
</dbReference>
<reference evidence="4 5" key="1">
    <citation type="submission" date="2017-06" db="EMBL/GenBank/DDBJ databases">
        <authorList>
            <person name="Kim H.J."/>
            <person name="Triplett B.A."/>
        </authorList>
    </citation>
    <scope>NUCLEOTIDE SEQUENCE [LARGE SCALE GENOMIC DNA]</scope>
    <source>
        <strain evidence="4 5">DSM 29150</strain>
    </source>
</reference>
<keyword evidence="1" id="KW-0175">Coiled coil</keyword>
<dbReference type="InterPro" id="IPR013783">
    <property type="entry name" value="Ig-like_fold"/>
</dbReference>
<dbReference type="SUPFAM" id="SSF63829">
    <property type="entry name" value="Calcium-dependent phosphotriesterase"/>
    <property type="match status" value="1"/>
</dbReference>
<organism evidence="4 5">
    <name type="scientific">Lutibacter agarilyticus</name>
    <dbReference type="NCBI Taxonomy" id="1109740"/>
    <lineage>
        <taxon>Bacteria</taxon>
        <taxon>Pseudomonadati</taxon>
        <taxon>Bacteroidota</taxon>
        <taxon>Flavobacteriia</taxon>
        <taxon>Flavobacteriales</taxon>
        <taxon>Flavobacteriaceae</taxon>
        <taxon>Lutibacter</taxon>
    </lineage>
</organism>
<keyword evidence="2" id="KW-0812">Transmembrane</keyword>
<dbReference type="Proteomes" id="UP000198384">
    <property type="component" value="Unassembled WGS sequence"/>
</dbReference>
<feature type="domain" description="HTH luxR-type" evidence="3">
    <location>
        <begin position="841"/>
        <end position="898"/>
    </location>
</feature>
<dbReference type="GO" id="GO:0006355">
    <property type="term" value="P:regulation of DNA-templated transcription"/>
    <property type="evidence" value="ECO:0007669"/>
    <property type="project" value="InterPro"/>
</dbReference>
<proteinExistence type="predicted"/>
<dbReference type="InterPro" id="IPR000792">
    <property type="entry name" value="Tscrpt_reg_LuxR_C"/>
</dbReference>
<evidence type="ECO:0000313" key="5">
    <source>
        <dbReference type="Proteomes" id="UP000198384"/>
    </source>
</evidence>
<evidence type="ECO:0000259" key="3">
    <source>
        <dbReference type="SMART" id="SM00421"/>
    </source>
</evidence>
<evidence type="ECO:0000256" key="2">
    <source>
        <dbReference type="SAM" id="Phobius"/>
    </source>
</evidence>
<dbReference type="InterPro" id="IPR036388">
    <property type="entry name" value="WH-like_DNA-bd_sf"/>
</dbReference>
<protein>
    <submittedName>
        <fullName evidence="4">Two component regulator propeller</fullName>
    </submittedName>
</protein>
<sequence length="901" mass="103825">MYGAENQNWSISQGEDNYIYVANNIGLLEYNGAKWQLYTLPNGSVVRSVNVVNSKIYTGAYMEFGYWEKNQYGKLIYESISSKIKNDLIAEDFWNILPFDSFILFQSLQRIYIYDTINESFSIIDAKVPLTNIFKVNESLYFQKKGLGIFRIENGEPVLISEDPILKNHIIVNIYLINESLFFQTQELGIFKFNNAKISKWDIPANESIQNLNVYSSLQLKDGSIVLGTISDGIYHLSKSGYLITSINQEKGLNNNTVLSLFEDNDQNIWLGLDNGISVINFNSPFSVYNDLKGKLGSVYASVVFEDKLYLGTNQGLFFKKLNSNENFKFINGTKGQVWCLKVIDSTLFCGHNSGTFVVGNNKATLISDIMGTWDVKPIFKTGLLLQGNYNGLSVLEKKGNTWNLRNTLDGFNISSRFFEFSKENEIFVHHESNGVLRLKIDTNFEGVLNYQKEPSAPKSLKSSLVTYYNKLIYASNLGVFVYVKEQQKFIRDTILTNNFINNDNYISGKLIVEDKTNTLWGFTKNSLVYFSPGKLDSSLRSHNISLTADLRNFLPGFESMTYLQDAVYLFGTSRGYIKLDVNKFNNDSFNITINAIQESVLNETKNDVALNTSTKFKAFENNLFFEFSVPEFNNYFEVHYQYQLEGLHHNWSNWSTNSKVSFENLPYGEYKFKVRAQIGNQLSENIASYKFTIDRPWYISNKMIVVYSVLFILIIVLVHFIYKRNFNKQKQKLIEKKQREFALSKLESEKVIMKLKNERLQNEIDSKTRELSASTMSIVKKNQILNTIKEELESVKESGKVKPVIKIINKNLTNTGDWEMFQKAFNDADSDFLKKVKNVHPTLTPNDLRLCAYLRLNLSSKEIAPLLNISVRSVEIKRYRLRKKMELQHEKSLVEYILQL</sequence>
<keyword evidence="5" id="KW-1185">Reference proteome</keyword>
<dbReference type="InterPro" id="IPR015943">
    <property type="entry name" value="WD40/YVTN_repeat-like_dom_sf"/>
</dbReference>
<accession>A0A238WPL3</accession>
<dbReference type="SMART" id="SM00421">
    <property type="entry name" value="HTH_LUXR"/>
    <property type="match status" value="1"/>
</dbReference>
<dbReference type="SUPFAM" id="SSF46894">
    <property type="entry name" value="C-terminal effector domain of the bipartite response regulators"/>
    <property type="match status" value="1"/>
</dbReference>
<dbReference type="AlphaFoldDB" id="A0A238WPL3"/>
<dbReference type="Gene3D" id="1.10.10.10">
    <property type="entry name" value="Winged helix-like DNA-binding domain superfamily/Winged helix DNA-binding domain"/>
    <property type="match status" value="1"/>
</dbReference>
<evidence type="ECO:0000256" key="1">
    <source>
        <dbReference type="SAM" id="Coils"/>
    </source>
</evidence>
<gene>
    <name evidence="4" type="ORF">SAMN06265371_103454</name>
</gene>
<keyword evidence="2" id="KW-0472">Membrane</keyword>
<dbReference type="EMBL" id="FZNT01000003">
    <property type="protein sequence ID" value="SNR48550.1"/>
    <property type="molecule type" value="Genomic_DNA"/>
</dbReference>
<dbReference type="Gene3D" id="2.60.40.10">
    <property type="entry name" value="Immunoglobulins"/>
    <property type="match status" value="1"/>
</dbReference>
<feature type="coiled-coil region" evidence="1">
    <location>
        <begin position="744"/>
        <end position="778"/>
    </location>
</feature>
<dbReference type="InterPro" id="IPR016032">
    <property type="entry name" value="Sig_transdc_resp-reg_C-effctor"/>
</dbReference>
<name>A0A238WPL3_9FLAO</name>
<feature type="transmembrane region" description="Helical" evidence="2">
    <location>
        <begin position="705"/>
        <end position="723"/>
    </location>
</feature>
<dbReference type="Pfam" id="PF07494">
    <property type="entry name" value="Reg_prop"/>
    <property type="match status" value="1"/>
</dbReference>
<dbReference type="GO" id="GO:0003677">
    <property type="term" value="F:DNA binding"/>
    <property type="evidence" value="ECO:0007669"/>
    <property type="project" value="InterPro"/>
</dbReference>
<dbReference type="InterPro" id="IPR011123">
    <property type="entry name" value="Y_Y_Y"/>
</dbReference>
<keyword evidence="2" id="KW-1133">Transmembrane helix</keyword>
<evidence type="ECO:0000313" key="4">
    <source>
        <dbReference type="EMBL" id="SNR48550.1"/>
    </source>
</evidence>
<dbReference type="Pfam" id="PF07495">
    <property type="entry name" value="Y_Y_Y"/>
    <property type="match status" value="1"/>
</dbReference>